<keyword evidence="2 3" id="KW-0472">Membrane</keyword>
<evidence type="ECO:0000256" key="4">
    <source>
        <dbReference type="SAM" id="MobiDB-lite"/>
    </source>
</evidence>
<comment type="subcellular location">
    <subcellularLocation>
        <location evidence="1">Cell outer membrane</location>
    </subcellularLocation>
</comment>
<dbReference type="InterPro" id="IPR006664">
    <property type="entry name" value="OMP_bac"/>
</dbReference>
<dbReference type="PRINTS" id="PR01021">
    <property type="entry name" value="OMPADOMAIN"/>
</dbReference>
<sequence>MAQVSRVRVGALVLGVLLLLFFVGQYVVTHNWVPGLKTTASSVPEADRNLRDYKSDAPKVDNRRPAAGNANVSLPSSEPTDKDLPQMRIKFWAWNAHMTIIYANGGLTTTRGSLMEKYGVGLTLERQDTTDQLRDELFKCAQELSGGRKDCSSGIHMTTLMGDQLGAQLAGWNEQFRKLGEDLIIENIGFGGRSDGEDAFLAPPAVKLDPQAARGLMVAAAPREGDQNIVFFWADQNDIPINVDQRTYDPNAINFRDAANYTQASELYNSKACEKRAEVKNGVRTGKTVDACVDSVTTWTPADVTATVGENARGGLVRIFSSHQNSSQMPNSVLGIKRWNKLNSQTVVNFLAAMTEAGDHLRTSNVALRKGAELSAQVYKEWGLSGGTDYFRDSYELFGGYMHKYYPNEVPTIEPYDQIANKTYIRAVAKLRKEAAEREATGVVRQFEKGEEITSESARASWKIEFETGQATFTPAALQTLEELRRVLSVAQNELVRIEGHTDNVGNPSFNQDLSERRAQAVRNWLQDQSRSTFPDNRLQVRGLGQNQPVADNSTPAGRARNRRVEIVLGR</sequence>
<dbReference type="Gene3D" id="3.30.1330.60">
    <property type="entry name" value="OmpA-like domain"/>
    <property type="match status" value="1"/>
</dbReference>
<evidence type="ECO:0000256" key="2">
    <source>
        <dbReference type="ARBA" id="ARBA00023136"/>
    </source>
</evidence>
<gene>
    <name evidence="6" type="ORF">UW79_C0023G0033</name>
</gene>
<dbReference type="InterPro" id="IPR036737">
    <property type="entry name" value="OmpA-like_sf"/>
</dbReference>
<dbReference type="InterPro" id="IPR006665">
    <property type="entry name" value="OmpA-like"/>
</dbReference>
<dbReference type="PANTHER" id="PTHR30329:SF17">
    <property type="entry name" value="LIPOPROTEIN YFIB-RELATED"/>
    <property type="match status" value="1"/>
</dbReference>
<evidence type="ECO:0000256" key="3">
    <source>
        <dbReference type="PROSITE-ProRule" id="PRU00473"/>
    </source>
</evidence>
<name>A0A0G1KCH9_9BACT</name>
<proteinExistence type="predicted"/>
<protein>
    <submittedName>
        <fullName evidence="6">Outer membrane protein, OmpA/MotB family</fullName>
    </submittedName>
</protein>
<dbReference type="PANTHER" id="PTHR30329">
    <property type="entry name" value="STATOR ELEMENT OF FLAGELLAR MOTOR COMPLEX"/>
    <property type="match status" value="1"/>
</dbReference>
<accession>A0A0G1KCH9</accession>
<evidence type="ECO:0000313" key="7">
    <source>
        <dbReference type="Proteomes" id="UP000034032"/>
    </source>
</evidence>
<organism evidence="6 7">
    <name type="scientific">Candidatus Yanofskybacteria bacterium GW2011_GWA2_44_9</name>
    <dbReference type="NCBI Taxonomy" id="1619025"/>
    <lineage>
        <taxon>Bacteria</taxon>
        <taxon>Candidatus Yanofskyibacteriota</taxon>
    </lineage>
</organism>
<feature type="region of interest" description="Disordered" evidence="4">
    <location>
        <begin position="47"/>
        <end position="81"/>
    </location>
</feature>
<dbReference type="InterPro" id="IPR050330">
    <property type="entry name" value="Bact_OuterMem_StrucFunc"/>
</dbReference>
<dbReference type="PROSITE" id="PS51123">
    <property type="entry name" value="OMPA_2"/>
    <property type="match status" value="1"/>
</dbReference>
<dbReference type="AlphaFoldDB" id="A0A0G1KCH9"/>
<evidence type="ECO:0000313" key="6">
    <source>
        <dbReference type="EMBL" id="KKT81260.1"/>
    </source>
</evidence>
<evidence type="ECO:0000256" key="1">
    <source>
        <dbReference type="ARBA" id="ARBA00004442"/>
    </source>
</evidence>
<comment type="caution">
    <text evidence="6">The sequence shown here is derived from an EMBL/GenBank/DDBJ whole genome shotgun (WGS) entry which is preliminary data.</text>
</comment>
<dbReference type="SUPFAM" id="SSF103088">
    <property type="entry name" value="OmpA-like"/>
    <property type="match status" value="1"/>
</dbReference>
<evidence type="ECO:0000259" key="5">
    <source>
        <dbReference type="PROSITE" id="PS51123"/>
    </source>
</evidence>
<dbReference type="CDD" id="cd07185">
    <property type="entry name" value="OmpA_C-like"/>
    <property type="match status" value="1"/>
</dbReference>
<reference evidence="6 7" key="1">
    <citation type="journal article" date="2015" name="Nature">
        <title>rRNA introns, odd ribosomes, and small enigmatic genomes across a large radiation of phyla.</title>
        <authorList>
            <person name="Brown C.T."/>
            <person name="Hug L.A."/>
            <person name="Thomas B.C."/>
            <person name="Sharon I."/>
            <person name="Castelle C.J."/>
            <person name="Singh A."/>
            <person name="Wilkins M.J."/>
            <person name="Williams K.H."/>
            <person name="Banfield J.F."/>
        </authorList>
    </citation>
    <scope>NUCLEOTIDE SEQUENCE [LARGE SCALE GENOMIC DNA]</scope>
</reference>
<dbReference type="EMBL" id="LCJR01000023">
    <property type="protein sequence ID" value="KKT81260.1"/>
    <property type="molecule type" value="Genomic_DNA"/>
</dbReference>
<feature type="domain" description="OmpA-like" evidence="5">
    <location>
        <begin position="453"/>
        <end position="571"/>
    </location>
</feature>
<dbReference type="Pfam" id="PF00691">
    <property type="entry name" value="OmpA"/>
    <property type="match status" value="1"/>
</dbReference>
<feature type="compositionally biased region" description="Basic and acidic residues" evidence="4">
    <location>
        <begin position="47"/>
        <end position="64"/>
    </location>
</feature>
<dbReference type="GO" id="GO:0009279">
    <property type="term" value="C:cell outer membrane"/>
    <property type="evidence" value="ECO:0007669"/>
    <property type="project" value="UniProtKB-SubCell"/>
</dbReference>
<dbReference type="Proteomes" id="UP000034032">
    <property type="component" value="Unassembled WGS sequence"/>
</dbReference>